<evidence type="ECO:0000313" key="1">
    <source>
        <dbReference type="EMBL" id="CAD6504832.1"/>
    </source>
</evidence>
<accession>A0A9W4GGR0</accession>
<protein>
    <submittedName>
        <fullName evidence="1">BgTH12-00335</fullName>
    </submittedName>
</protein>
<proteinExistence type="predicted"/>
<reference evidence="1" key="1">
    <citation type="submission" date="2020-10" db="EMBL/GenBank/DDBJ databases">
        <authorList>
            <person name="Muller C M."/>
        </authorList>
    </citation>
    <scope>NUCLEOTIDE SEQUENCE</scope>
    <source>
        <strain evidence="1">THUN-12</strain>
    </source>
</reference>
<dbReference type="EMBL" id="CAJHIT010000009">
    <property type="protein sequence ID" value="CAD6504832.1"/>
    <property type="molecule type" value="Genomic_DNA"/>
</dbReference>
<name>A0A9W4GGR0_BLUGR</name>
<sequence length="37" mass="4048">DWGYQPDLVADTHVTANPVLSFTSVVIGIKALYNLND</sequence>
<feature type="non-terminal residue" evidence="1">
    <location>
        <position position="1"/>
    </location>
</feature>
<comment type="caution">
    <text evidence="1">The sequence shown here is derived from an EMBL/GenBank/DDBJ whole genome shotgun (WGS) entry which is preliminary data.</text>
</comment>
<evidence type="ECO:0000313" key="2">
    <source>
        <dbReference type="Proteomes" id="UP000683417"/>
    </source>
</evidence>
<organism evidence="1 2">
    <name type="scientific">Blumeria graminis f. sp. triticale</name>
    <dbReference type="NCBI Taxonomy" id="1689686"/>
    <lineage>
        <taxon>Eukaryota</taxon>
        <taxon>Fungi</taxon>
        <taxon>Dikarya</taxon>
        <taxon>Ascomycota</taxon>
        <taxon>Pezizomycotina</taxon>
        <taxon>Leotiomycetes</taxon>
        <taxon>Erysiphales</taxon>
        <taxon>Erysiphaceae</taxon>
        <taxon>Blumeria</taxon>
    </lineage>
</organism>
<dbReference type="Proteomes" id="UP000683417">
    <property type="component" value="Unassembled WGS sequence"/>
</dbReference>
<gene>
    <name evidence="1" type="ORF">BGTH12_LOCUS6190</name>
</gene>
<dbReference type="AlphaFoldDB" id="A0A9W4GGR0"/>